<dbReference type="RefSeq" id="WP_121196326.1">
    <property type="nucleotide sequence ID" value="NZ_RBKU01000001.1"/>
</dbReference>
<keyword evidence="6" id="KW-1185">Reference proteome</keyword>
<dbReference type="Pfam" id="PF13715">
    <property type="entry name" value="CarbopepD_reg_2"/>
    <property type="match status" value="1"/>
</dbReference>
<evidence type="ECO:0000313" key="6">
    <source>
        <dbReference type="Proteomes" id="UP000268007"/>
    </source>
</evidence>
<dbReference type="AlphaFoldDB" id="A0A495IV09"/>
<accession>A0A495IV09</accession>
<dbReference type="PANTHER" id="PTHR40980">
    <property type="entry name" value="PLUG DOMAIN-CONTAINING PROTEIN"/>
    <property type="match status" value="1"/>
</dbReference>
<evidence type="ECO:0000259" key="4">
    <source>
        <dbReference type="Pfam" id="PF14905"/>
    </source>
</evidence>
<dbReference type="Gene3D" id="2.60.40.1120">
    <property type="entry name" value="Carboxypeptidase-like, regulatory domain"/>
    <property type="match status" value="1"/>
</dbReference>
<dbReference type="Proteomes" id="UP000268007">
    <property type="component" value="Unassembled WGS sequence"/>
</dbReference>
<name>A0A495IV09_9SPHI</name>
<dbReference type="OrthoDB" id="606851at2"/>
<organism evidence="5 6">
    <name type="scientific">Mucilaginibacter gracilis</name>
    <dbReference type="NCBI Taxonomy" id="423350"/>
    <lineage>
        <taxon>Bacteria</taxon>
        <taxon>Pseudomonadati</taxon>
        <taxon>Bacteroidota</taxon>
        <taxon>Sphingobacteriia</taxon>
        <taxon>Sphingobacteriales</taxon>
        <taxon>Sphingobacteriaceae</taxon>
        <taxon>Mucilaginibacter</taxon>
    </lineage>
</organism>
<keyword evidence="2" id="KW-0472">Membrane</keyword>
<evidence type="ECO:0000256" key="1">
    <source>
        <dbReference type="ARBA" id="ARBA00004442"/>
    </source>
</evidence>
<proteinExistence type="predicted"/>
<dbReference type="SUPFAM" id="SSF56935">
    <property type="entry name" value="Porins"/>
    <property type="match status" value="1"/>
</dbReference>
<reference evidence="5 6" key="1">
    <citation type="submission" date="2018-10" db="EMBL/GenBank/DDBJ databases">
        <title>Genomic Encyclopedia of Archaeal and Bacterial Type Strains, Phase II (KMG-II): from individual species to whole genera.</title>
        <authorList>
            <person name="Goeker M."/>
        </authorList>
    </citation>
    <scope>NUCLEOTIDE SEQUENCE [LARGE SCALE GENOMIC DNA]</scope>
    <source>
        <strain evidence="5 6">DSM 18602</strain>
    </source>
</reference>
<dbReference type="InterPro" id="IPR036942">
    <property type="entry name" value="Beta-barrel_TonB_sf"/>
</dbReference>
<keyword evidence="3" id="KW-0998">Cell outer membrane</keyword>
<dbReference type="Gene3D" id="2.40.170.20">
    <property type="entry name" value="TonB-dependent receptor, beta-barrel domain"/>
    <property type="match status" value="1"/>
</dbReference>
<dbReference type="PANTHER" id="PTHR40980:SF4">
    <property type="entry name" value="TONB-DEPENDENT RECEPTOR-LIKE BETA-BARREL DOMAIN-CONTAINING PROTEIN"/>
    <property type="match status" value="1"/>
</dbReference>
<dbReference type="SUPFAM" id="SSF49464">
    <property type="entry name" value="Carboxypeptidase regulatory domain-like"/>
    <property type="match status" value="1"/>
</dbReference>
<dbReference type="EMBL" id="RBKU01000001">
    <property type="protein sequence ID" value="RKR80550.1"/>
    <property type="molecule type" value="Genomic_DNA"/>
</dbReference>
<evidence type="ECO:0000313" key="5">
    <source>
        <dbReference type="EMBL" id="RKR80550.1"/>
    </source>
</evidence>
<dbReference type="InterPro" id="IPR008969">
    <property type="entry name" value="CarboxyPept-like_regulatory"/>
</dbReference>
<evidence type="ECO:0000256" key="2">
    <source>
        <dbReference type="ARBA" id="ARBA00023136"/>
    </source>
</evidence>
<comment type="caution">
    <text evidence="5">The sequence shown here is derived from an EMBL/GenBank/DDBJ whole genome shotgun (WGS) entry which is preliminary data.</text>
</comment>
<protein>
    <submittedName>
        <fullName evidence="5">Outer membrane receptor protein involved in Fe transport</fullName>
    </submittedName>
</protein>
<dbReference type="InterPro" id="IPR041700">
    <property type="entry name" value="OMP_b-brl_3"/>
</dbReference>
<feature type="domain" description="Outer membrane protein beta-barrel" evidence="4">
    <location>
        <begin position="361"/>
        <end position="766"/>
    </location>
</feature>
<evidence type="ECO:0000256" key="3">
    <source>
        <dbReference type="ARBA" id="ARBA00023237"/>
    </source>
</evidence>
<dbReference type="Pfam" id="PF14905">
    <property type="entry name" value="OMP_b-brl_3"/>
    <property type="match status" value="1"/>
</dbReference>
<dbReference type="GO" id="GO:0009279">
    <property type="term" value="C:cell outer membrane"/>
    <property type="evidence" value="ECO:0007669"/>
    <property type="project" value="UniProtKB-SubCell"/>
</dbReference>
<sequence length="791" mass="89560">MGLLLLVSTMGYSQSIIKGNVVDQQNQAIPNVTVTASKDNHTLVIALTDKNGNYTITLSGVNTFRLSFRSVGYKSIDTILTDVKSTLINTKLYPENISLSEVAISGKKPIVERKIDRIVFNVENSLASKGGDALDVLKASPGISVETDQISMIAKSHLRLMVDNVFIQLSGEDLINFLKTISSESIKDVEIISNPPAKYDAAGNSGIININLKKQRLNSWNAAVRGSMSQATFTSGTSGTSFDYNRGPLSFYVNANYSLSVTKRTEGDQFFYPEELWNSDYNKKFNSRIFSGRVGFDYKFSKSYTMGIQYLGSLNKPLTIENSRINITNNATGKLDSIVISAGNNNRNINNSSVNWHHNIKFDSLGKKMDINFDYLNYGSDLNRNFTSVNYYDNLLPTNNSLISKLYTGQQNIHNYSGRIDFEIPFPWGSLSYGAKASFSNTKNNILTFDQNGSAYILDKDQSNLFDYTENTQALYISANKKLSKRWFVQAGLRTEHTTTTGNSITLSQVNKNNYTYLFPTIYLSYNPDQSNSFVLDFGRRIDRPSFIDINPFRFYSSAYSYSEGNPLLKPMFGHTLTLTHTYKYNLSTSLYYSLETNGYDEIPSIDAATNTQYFTMQNYYTAHGMGIIENYTFNKYKWWESNLFGFLWYGITKFKQNVGLPENNGFGAHISANNSFLIDSKSQFKAEVDVSVHTSKRDLVYRKNGYSTINAGVSYPVLNKKLDVTLMAYDIFRTDTRNFTTTTDMIKQNYYSYNDNRMIRISLSYKFGNKKINVKKQNFGNEDEIGRLQK</sequence>
<keyword evidence="5" id="KW-0675">Receptor</keyword>
<comment type="subcellular location">
    <subcellularLocation>
        <location evidence="1">Cell outer membrane</location>
    </subcellularLocation>
</comment>
<gene>
    <name evidence="5" type="ORF">BDD43_0671</name>
</gene>